<evidence type="ECO:0000259" key="1">
    <source>
        <dbReference type="Pfam" id="PF13020"/>
    </source>
</evidence>
<dbReference type="EMBL" id="CP031308">
    <property type="protein sequence ID" value="QCC56993.1"/>
    <property type="molecule type" value="Genomic_DNA"/>
</dbReference>
<dbReference type="Gene3D" id="3.30.565.10">
    <property type="entry name" value="Histidine kinase-like ATPase, C-terminal domain"/>
    <property type="match status" value="1"/>
</dbReference>
<dbReference type="AlphaFoldDB" id="A0A4D6HSW0"/>
<evidence type="ECO:0000313" key="2">
    <source>
        <dbReference type="EMBL" id="QCC56993.1"/>
    </source>
</evidence>
<dbReference type="RefSeq" id="WP_006065912.1">
    <property type="nucleotide sequence ID" value="NZ_CP031308.1"/>
</dbReference>
<dbReference type="InterPro" id="IPR024975">
    <property type="entry name" value="NOV_C"/>
</dbReference>
<dbReference type="GeneID" id="39853748"/>
<accession>A0A4D6HSW0</accession>
<dbReference type="PANTHER" id="PTHR32387:SF0">
    <property type="entry name" value="PROTEIN NO VEIN"/>
    <property type="match status" value="1"/>
</dbReference>
<dbReference type="InterPro" id="IPR036890">
    <property type="entry name" value="HATPase_C_sf"/>
</dbReference>
<keyword evidence="2" id="KW-0614">Plasmid</keyword>
<evidence type="ECO:0000313" key="3">
    <source>
        <dbReference type="Proteomes" id="UP000296822"/>
    </source>
</evidence>
<dbReference type="Proteomes" id="UP000296822">
    <property type="component" value="Plasmid unnamed3"/>
</dbReference>
<dbReference type="KEGG" id="nbg:DV706_20925"/>
<feature type="domain" description="Protein NO VEIN C-terminal" evidence="1">
    <location>
        <begin position="759"/>
        <end position="828"/>
    </location>
</feature>
<geneLocation type="plasmid" evidence="2 3">
    <name>unnamed3</name>
</geneLocation>
<sequence>MNFASTYFPLEFIQNADDEGASAVRFQVRQIDGDWCLEILNNGRKFTDSALEGQDRDTDDVKDDVTGLCAAGVSPKHPRDHIGFIGVGFKSIFEISQCVEVHSGQFHFSFDRERAEKHGDEIPWRVVPWECNATKETEVPAEIDGTEYTTRFVVRLDERGRELLSKDELFEPLHSENIDRRVFLFLKDVRELSIEDHYSDNSRHISRTDDVRDDGLASSVERARQQFPSLKQKTIRDEADAQFDPIEVVELEESLADGTKEADTWVLFKHLWEVPDSIQEDPKTEQYMRGGVDYREVFIACIVDDDGGFARPESGTLHTGVFSYLPLKELETDFDFLVHADFLTPADRQTIKQELPWNREIAQGVVECAKDVLDVVAGHDDWWTDLGVFVPEGQGDTFVTTEIVNRIHEYVESSSLVRDQAGQRIKLDDCQVVDEHIGEAFDADQVEEAGADRPIHEEHEEIYQTIESRKSLGIHQFLQNYDVTTTLEGVAGVERTNTFERVFEGISSKASFRQSNILSTTAVPLEDGRVVGTDDVEQVYLPPTGIDLDEFETARPLQEVRSSLNIVDSDLAEKEEIRSVLDKNDVEELTEGALIEEWLQTVEWDTLTTNDRYLVAAILCRASSDGEWEVGEDPPTLRLQTEDGSWLSPSQLLLGEAYGPTVADDTDAPTQNLQAAPWFTTNTVIENRGIFAEAGADALRTGPRYVSEAYLETFDELGVDDWRPFLRKLGVDSMVNEKHTIGALGELFVKLQLEAKQDVDVRQAKIGRDLDVGSINDPDGQIVEVKSTKESKQDFDLNTTQTQLLEAESERYRVYRVTEVLSTDPIVRYADAETARSAGTFKLEFSSSDWQRDSITMETRTSY</sequence>
<name>A0A4D6HSW0_9EURY</name>
<reference evidence="2 3" key="1">
    <citation type="journal article" date="2019" name="Nat. Commun.">
        <title>A new type of DNA phosphorothioation-based antiviral system in archaea.</title>
        <authorList>
            <person name="Xiong L."/>
            <person name="Liu S."/>
            <person name="Chen S."/>
            <person name="Xiao Y."/>
            <person name="Zhu B."/>
            <person name="Gao Y."/>
            <person name="Zhang Y."/>
            <person name="Chen B."/>
            <person name="Luo J."/>
            <person name="Deng Z."/>
            <person name="Chen X."/>
            <person name="Wang L."/>
            <person name="Chen S."/>
        </authorList>
    </citation>
    <scope>NUCLEOTIDE SEQUENCE [LARGE SCALE GENOMIC DNA]</scope>
    <source>
        <strain evidence="2 3">JCM 10635</strain>
        <plasmid evidence="2 3">unnamed3</plasmid>
    </source>
</reference>
<organism evidence="2 3">
    <name type="scientific">Natronorubrum bangense</name>
    <dbReference type="NCBI Taxonomy" id="61858"/>
    <lineage>
        <taxon>Archaea</taxon>
        <taxon>Methanobacteriati</taxon>
        <taxon>Methanobacteriota</taxon>
        <taxon>Stenosarchaea group</taxon>
        <taxon>Halobacteria</taxon>
        <taxon>Halobacteriales</taxon>
        <taxon>Natrialbaceae</taxon>
        <taxon>Natronorubrum</taxon>
    </lineage>
</organism>
<dbReference type="SUPFAM" id="SSF55874">
    <property type="entry name" value="ATPase domain of HSP90 chaperone/DNA topoisomerase II/histidine kinase"/>
    <property type="match status" value="1"/>
</dbReference>
<dbReference type="PANTHER" id="PTHR32387">
    <property type="entry name" value="WU:FJ29H11"/>
    <property type="match status" value="1"/>
</dbReference>
<dbReference type="Pfam" id="PF13020">
    <property type="entry name" value="NOV_C"/>
    <property type="match status" value="1"/>
</dbReference>
<protein>
    <submittedName>
        <fullName evidence="2">DUF3883 domain-containing protein</fullName>
    </submittedName>
</protein>
<dbReference type="InterPro" id="IPR052957">
    <property type="entry name" value="Auxin_embryo_med"/>
</dbReference>
<proteinExistence type="predicted"/>
<gene>
    <name evidence="2" type="ORF">DV706_20925</name>
</gene>